<dbReference type="GeneID" id="106819983"/>
<evidence type="ECO:0000313" key="2">
    <source>
        <dbReference type="RefSeq" id="XP_014680033.1"/>
    </source>
</evidence>
<organism evidence="1 2">
    <name type="scientific">Priapulus caudatus</name>
    <name type="common">Priapulid worm</name>
    <dbReference type="NCBI Taxonomy" id="37621"/>
    <lineage>
        <taxon>Eukaryota</taxon>
        <taxon>Metazoa</taxon>
        <taxon>Ecdysozoa</taxon>
        <taxon>Scalidophora</taxon>
        <taxon>Priapulida</taxon>
        <taxon>Priapulimorpha</taxon>
        <taxon>Priapulimorphida</taxon>
        <taxon>Priapulidae</taxon>
        <taxon>Priapulus</taxon>
    </lineage>
</organism>
<dbReference type="PANTHER" id="PTHR45739">
    <property type="entry name" value="MATRIX PROTEIN, PUTATIVE-RELATED"/>
    <property type="match status" value="1"/>
</dbReference>
<protein>
    <submittedName>
        <fullName evidence="2">FRAS1-related extracellular matrix protein 1-like</fullName>
    </submittedName>
</protein>
<evidence type="ECO:0000313" key="1">
    <source>
        <dbReference type="Proteomes" id="UP000695022"/>
    </source>
</evidence>
<accession>A0ABM1F6G2</accession>
<sequence length="149" mass="16349">AAITIIPDLVNASRAKSLLPRHGVAVGNLLFEMLETPSHGDVTLRGHPLAEGDTFAEADLESHQVAYQHDHSDTTRDEFRFALKFDDIPVLDAYALDARVGVVVVPMNDQPFVLVTQTPSLKVVQGTRTAITAKQLETRDPDTPPEEIR</sequence>
<name>A0ABM1F6G2_PRICU</name>
<dbReference type="Pfam" id="PF16184">
    <property type="entry name" value="Cadherin_3"/>
    <property type="match status" value="1"/>
</dbReference>
<dbReference type="RefSeq" id="XP_014680033.1">
    <property type="nucleotide sequence ID" value="XM_014824547.1"/>
</dbReference>
<proteinExistence type="predicted"/>
<keyword evidence="1" id="KW-1185">Reference proteome</keyword>
<gene>
    <name evidence="2" type="primary">LOC106819983</name>
</gene>
<feature type="non-terminal residue" evidence="2">
    <location>
        <position position="1"/>
    </location>
</feature>
<feature type="non-terminal residue" evidence="2">
    <location>
        <position position="149"/>
    </location>
</feature>
<dbReference type="PANTHER" id="PTHR45739:SF11">
    <property type="entry name" value="FRAS1-RELATED EXTRACELLULAR MATRIX PROTEIN 1-LIKE ISOFORM X1"/>
    <property type="match status" value="1"/>
</dbReference>
<reference evidence="2" key="1">
    <citation type="submission" date="2025-08" db="UniProtKB">
        <authorList>
            <consortium name="RefSeq"/>
        </authorList>
    </citation>
    <scope>IDENTIFICATION</scope>
</reference>
<dbReference type="Proteomes" id="UP000695022">
    <property type="component" value="Unplaced"/>
</dbReference>
<dbReference type="InterPro" id="IPR051561">
    <property type="entry name" value="FRAS1_ECM"/>
</dbReference>